<evidence type="ECO:0000313" key="10">
    <source>
        <dbReference type="EMBL" id="CAF3496779.1"/>
    </source>
</evidence>
<dbReference type="InterPro" id="IPR017907">
    <property type="entry name" value="Znf_RING_CS"/>
</dbReference>
<dbReference type="PROSITE" id="PS51125">
    <property type="entry name" value="NHL"/>
    <property type="match status" value="3"/>
</dbReference>
<dbReference type="GO" id="GO:0008270">
    <property type="term" value="F:zinc ion binding"/>
    <property type="evidence" value="ECO:0007669"/>
    <property type="project" value="UniProtKB-KW"/>
</dbReference>
<feature type="region of interest" description="Disordered" evidence="8">
    <location>
        <begin position="364"/>
        <end position="417"/>
    </location>
</feature>
<organism evidence="10 11">
    <name type="scientific">Adineta steineri</name>
    <dbReference type="NCBI Taxonomy" id="433720"/>
    <lineage>
        <taxon>Eukaryota</taxon>
        <taxon>Metazoa</taxon>
        <taxon>Spiralia</taxon>
        <taxon>Gnathifera</taxon>
        <taxon>Rotifera</taxon>
        <taxon>Eurotatoria</taxon>
        <taxon>Bdelloidea</taxon>
        <taxon>Adinetida</taxon>
        <taxon>Adinetidae</taxon>
        <taxon>Adineta</taxon>
    </lineage>
</organism>
<dbReference type="PROSITE" id="PS50089">
    <property type="entry name" value="ZF_RING_2"/>
    <property type="match status" value="1"/>
</dbReference>
<evidence type="ECO:0000256" key="7">
    <source>
        <dbReference type="SAM" id="Coils"/>
    </source>
</evidence>
<dbReference type="Proteomes" id="UP000663844">
    <property type="component" value="Unassembled WGS sequence"/>
</dbReference>
<evidence type="ECO:0000256" key="3">
    <source>
        <dbReference type="ARBA" id="ARBA00022771"/>
    </source>
</evidence>
<reference evidence="10" key="1">
    <citation type="submission" date="2021-02" db="EMBL/GenBank/DDBJ databases">
        <authorList>
            <person name="Nowell W R."/>
        </authorList>
    </citation>
    <scope>NUCLEOTIDE SEQUENCE</scope>
</reference>
<feature type="repeat" description="NHL" evidence="6">
    <location>
        <begin position="410"/>
        <end position="452"/>
    </location>
</feature>
<dbReference type="Pfam" id="PF01436">
    <property type="entry name" value="NHL"/>
    <property type="match status" value="2"/>
</dbReference>
<evidence type="ECO:0000259" key="9">
    <source>
        <dbReference type="PROSITE" id="PS50089"/>
    </source>
</evidence>
<keyword evidence="1" id="KW-0479">Metal-binding</keyword>
<dbReference type="CDD" id="cd05819">
    <property type="entry name" value="NHL"/>
    <property type="match status" value="1"/>
</dbReference>
<feature type="repeat" description="NHL" evidence="6">
    <location>
        <begin position="598"/>
        <end position="642"/>
    </location>
</feature>
<dbReference type="InterPro" id="IPR013083">
    <property type="entry name" value="Znf_RING/FYVE/PHD"/>
</dbReference>
<sequence length="682" mass="78278">MKSLTILNQHNQQSCDSPRSLMSDVIDSSSNTSTIESSRSSKSILQLITCPICLEIFREPLQLPCQHTFCKSCLERITDDRWGRCPVCRGCYRVPFAGVGSFEVNRTIVNLLESLPHTEAKPMLKAKCAFCKLEDTITVCEHCREAICRKCRRQHYDDFCKYISTKLHETQQETEKLIAKEAENIKNHEDNVRRSKDIANVIRNKVTDLIEKIKQEETKLLHNVQEFSNSEQRLIDEKKSRLQDLSTINKFCSVSQEKLHSKEETDQEAVDIRQKCEDYVLSINDLQSQILVVKTPIRRISFFNRDISPDAISLGFVEIGMILEPIESAVQLSSAFPSTITSSTDVDLQQCPKQLFHCLSATLQQQNDNPNGPSPSYRSNISMSDSNGCCRQQQQQQHQHHHHHRRTPRIIGKRGTRDTEFMHPSSLAYSKRDQLVYVCDTYNNRLVTYNMDGVFQQVYTDTNETGEIRFYHPYAVHIDSDNRLYLIDQSERRIKVFNRDFKLIRVIGQYGRDVGQYSAPCDLCTNQQKYIFVCDAGGHRILKYNEQGQFLLAWGGLGTDNGQFKCPACVCVLSGDRVAVSDWGNDRIQIFNSEGDHLLSIGQRGKLLSEFSRPLGLAYDETTERLFVCDEGNNRVTIFNHDFTITELVHTKIGFHGPYDILLLKDGRIMVSEHRAHRLQII</sequence>
<dbReference type="SUPFAM" id="SSF57850">
    <property type="entry name" value="RING/U-box"/>
    <property type="match status" value="1"/>
</dbReference>
<dbReference type="InterPro" id="IPR018957">
    <property type="entry name" value="Znf_C3HC4_RING-type"/>
</dbReference>
<evidence type="ECO:0000256" key="1">
    <source>
        <dbReference type="ARBA" id="ARBA00022723"/>
    </source>
</evidence>
<keyword evidence="7" id="KW-0175">Coiled coil</keyword>
<name>A0A818GSZ3_9BILA</name>
<evidence type="ECO:0000256" key="6">
    <source>
        <dbReference type="PROSITE-ProRule" id="PRU00504"/>
    </source>
</evidence>
<gene>
    <name evidence="10" type="ORF">OXD698_LOCUS1072</name>
</gene>
<dbReference type="InterPro" id="IPR001841">
    <property type="entry name" value="Znf_RING"/>
</dbReference>
<evidence type="ECO:0000256" key="4">
    <source>
        <dbReference type="ARBA" id="ARBA00022833"/>
    </source>
</evidence>
<keyword evidence="3 5" id="KW-0863">Zinc-finger</keyword>
<dbReference type="Gene3D" id="3.30.40.10">
    <property type="entry name" value="Zinc/RING finger domain, C3HC4 (zinc finger)"/>
    <property type="match status" value="1"/>
</dbReference>
<dbReference type="SUPFAM" id="SSF101898">
    <property type="entry name" value="NHL repeat"/>
    <property type="match status" value="1"/>
</dbReference>
<dbReference type="GO" id="GO:0000209">
    <property type="term" value="P:protein polyubiquitination"/>
    <property type="evidence" value="ECO:0007669"/>
    <property type="project" value="TreeGrafter"/>
</dbReference>
<dbReference type="Pfam" id="PF00097">
    <property type="entry name" value="zf-C3HC4"/>
    <property type="match status" value="1"/>
</dbReference>
<feature type="compositionally biased region" description="Polar residues" evidence="8">
    <location>
        <begin position="364"/>
        <end position="391"/>
    </location>
</feature>
<dbReference type="Gene3D" id="2.120.10.30">
    <property type="entry name" value="TolB, C-terminal domain"/>
    <property type="match status" value="2"/>
</dbReference>
<dbReference type="PANTHER" id="PTHR24104">
    <property type="entry name" value="E3 UBIQUITIN-PROTEIN LIGASE NHLRC1-RELATED"/>
    <property type="match status" value="1"/>
</dbReference>
<evidence type="ECO:0000256" key="8">
    <source>
        <dbReference type="SAM" id="MobiDB-lite"/>
    </source>
</evidence>
<dbReference type="InterPro" id="IPR011042">
    <property type="entry name" value="6-blade_b-propeller_TolB-like"/>
</dbReference>
<dbReference type="GO" id="GO:0043161">
    <property type="term" value="P:proteasome-mediated ubiquitin-dependent protein catabolic process"/>
    <property type="evidence" value="ECO:0007669"/>
    <property type="project" value="TreeGrafter"/>
</dbReference>
<dbReference type="InterPro" id="IPR001258">
    <property type="entry name" value="NHL_repeat"/>
</dbReference>
<proteinExistence type="predicted"/>
<dbReference type="SMART" id="SM00184">
    <property type="entry name" value="RING"/>
    <property type="match status" value="1"/>
</dbReference>
<feature type="coiled-coil region" evidence="7">
    <location>
        <begin position="171"/>
        <end position="219"/>
    </location>
</feature>
<keyword evidence="2" id="KW-0677">Repeat</keyword>
<dbReference type="GO" id="GO:0061630">
    <property type="term" value="F:ubiquitin protein ligase activity"/>
    <property type="evidence" value="ECO:0007669"/>
    <property type="project" value="TreeGrafter"/>
</dbReference>
<dbReference type="AlphaFoldDB" id="A0A818GSZ3"/>
<dbReference type="PROSITE" id="PS00518">
    <property type="entry name" value="ZF_RING_1"/>
    <property type="match status" value="1"/>
</dbReference>
<evidence type="ECO:0000313" key="11">
    <source>
        <dbReference type="Proteomes" id="UP000663844"/>
    </source>
</evidence>
<dbReference type="EMBL" id="CAJOAZ010000029">
    <property type="protein sequence ID" value="CAF3496779.1"/>
    <property type="molecule type" value="Genomic_DNA"/>
</dbReference>
<evidence type="ECO:0000256" key="2">
    <source>
        <dbReference type="ARBA" id="ARBA00022737"/>
    </source>
</evidence>
<dbReference type="PANTHER" id="PTHR24104:SF25">
    <property type="entry name" value="PROTEIN LIN-41"/>
    <property type="match status" value="1"/>
</dbReference>
<evidence type="ECO:0000256" key="5">
    <source>
        <dbReference type="PROSITE-ProRule" id="PRU00175"/>
    </source>
</evidence>
<feature type="repeat" description="NHL" evidence="6">
    <location>
        <begin position="555"/>
        <end position="594"/>
    </location>
</feature>
<keyword evidence="4" id="KW-0862">Zinc</keyword>
<feature type="domain" description="RING-type" evidence="9">
    <location>
        <begin position="50"/>
        <end position="89"/>
    </location>
</feature>
<comment type="caution">
    <text evidence="10">The sequence shown here is derived from an EMBL/GenBank/DDBJ whole genome shotgun (WGS) entry which is preliminary data.</text>
</comment>
<dbReference type="InterPro" id="IPR050952">
    <property type="entry name" value="TRIM-NHL_E3_ligases"/>
</dbReference>
<feature type="compositionally biased region" description="Basic residues" evidence="8">
    <location>
        <begin position="398"/>
        <end position="414"/>
    </location>
</feature>
<protein>
    <recommendedName>
        <fullName evidence="9">RING-type domain-containing protein</fullName>
    </recommendedName>
</protein>
<accession>A0A818GSZ3</accession>